<evidence type="ECO:0000313" key="3">
    <source>
        <dbReference type="Proteomes" id="UP001138500"/>
    </source>
</evidence>
<accession>A0A9W7VZX3</accession>
<evidence type="ECO:0000256" key="1">
    <source>
        <dbReference type="SAM" id="SignalP"/>
    </source>
</evidence>
<keyword evidence="1" id="KW-0732">Signal</keyword>
<evidence type="ECO:0000313" key="2">
    <source>
        <dbReference type="EMBL" id="KAH9824461.1"/>
    </source>
</evidence>
<reference evidence="2 3" key="1">
    <citation type="journal article" date="2018" name="IMA Fungus">
        <title>IMA Genome-F 10: Nine draft genome sequences of Claviceps purpurea s.lat., including C. arundinis, C. humidiphila, and C. cf. spartinae, pseudomolecules for the pitch canker pathogen Fusarium circinatum, draft genome of Davidsoniella eucalypti, Grosmannia galeiformis, Quambalaria eucalypti, and Teratosphaeria destructans.</title>
        <authorList>
            <person name="Wingfield B.D."/>
            <person name="Liu M."/>
            <person name="Nguyen H.D."/>
            <person name="Lane F.A."/>
            <person name="Morgan S.W."/>
            <person name="De Vos L."/>
            <person name="Wilken P.M."/>
            <person name="Duong T.A."/>
            <person name="Aylward J."/>
            <person name="Coetzee M.P."/>
            <person name="Dadej K."/>
            <person name="De Beer Z.W."/>
            <person name="Findlay W."/>
            <person name="Havenga M."/>
            <person name="Kolarik M."/>
            <person name="Menzies J.G."/>
            <person name="Naidoo K."/>
            <person name="Pochopski O."/>
            <person name="Shoukouhi P."/>
            <person name="Santana Q.C."/>
            <person name="Seifert K.A."/>
            <person name="Soal N."/>
            <person name="Steenkamp E.T."/>
            <person name="Tatham C.T."/>
            <person name="van der Nest M.A."/>
            <person name="Wingfield M.J."/>
        </authorList>
    </citation>
    <scope>NUCLEOTIDE SEQUENCE [LARGE SCALE GENOMIC DNA]</scope>
    <source>
        <strain evidence="2">CMW44962</strain>
    </source>
</reference>
<dbReference type="AlphaFoldDB" id="A0A9W7VZX3"/>
<reference evidence="2 3" key="2">
    <citation type="journal article" date="2021" name="Curr. Genet.">
        <title>Genetic response to nitrogen starvation in the aggressive Eucalyptus foliar pathogen Teratosphaeria destructans.</title>
        <authorList>
            <person name="Havenga M."/>
            <person name="Wingfield B.D."/>
            <person name="Wingfield M.J."/>
            <person name="Dreyer L.L."/>
            <person name="Roets F."/>
            <person name="Aylward J."/>
        </authorList>
    </citation>
    <scope>NUCLEOTIDE SEQUENCE [LARGE SCALE GENOMIC DNA]</scope>
    <source>
        <strain evidence="2">CMW44962</strain>
    </source>
</reference>
<dbReference type="Proteomes" id="UP001138500">
    <property type="component" value="Unassembled WGS sequence"/>
</dbReference>
<dbReference type="OrthoDB" id="10452723at2759"/>
<comment type="caution">
    <text evidence="2">The sequence shown here is derived from an EMBL/GenBank/DDBJ whole genome shotgun (WGS) entry which is preliminary data.</text>
</comment>
<dbReference type="EMBL" id="RIBY02002156">
    <property type="protein sequence ID" value="KAH9824461.1"/>
    <property type="molecule type" value="Genomic_DNA"/>
</dbReference>
<name>A0A9W7VZX3_9PEZI</name>
<gene>
    <name evidence="2" type="ORF">Tdes44962_MAKER04411</name>
</gene>
<organism evidence="2 3">
    <name type="scientific">Teratosphaeria destructans</name>
    <dbReference type="NCBI Taxonomy" id="418781"/>
    <lineage>
        <taxon>Eukaryota</taxon>
        <taxon>Fungi</taxon>
        <taxon>Dikarya</taxon>
        <taxon>Ascomycota</taxon>
        <taxon>Pezizomycotina</taxon>
        <taxon>Dothideomycetes</taxon>
        <taxon>Dothideomycetidae</taxon>
        <taxon>Mycosphaerellales</taxon>
        <taxon>Teratosphaeriaceae</taxon>
        <taxon>Teratosphaeria</taxon>
    </lineage>
</organism>
<protein>
    <submittedName>
        <fullName evidence="2">ECP5 protein</fullName>
    </submittedName>
</protein>
<keyword evidence="3" id="KW-1185">Reference proteome</keyword>
<sequence>MRLSILPIILGLFFLSATAKHGKNKPCNIEFVCDPQVQLAKKCDEQKMTDWVNQACKGIGADSVAFAGLTYDMKLNPIGYHAVCKCAHGNTKDDDYVISDDTGQWTKGTAMLRCSAPDVIGQFGCHQRA</sequence>
<proteinExistence type="predicted"/>
<feature type="signal peptide" evidence="1">
    <location>
        <begin position="1"/>
        <end position="19"/>
    </location>
</feature>
<feature type="chain" id="PRO_5040968471" evidence="1">
    <location>
        <begin position="20"/>
        <end position="129"/>
    </location>
</feature>